<evidence type="ECO:0000313" key="5">
    <source>
        <dbReference type="RefSeq" id="XP_039141273.1"/>
    </source>
</evidence>
<dbReference type="Gene3D" id="1.25.40.10">
    <property type="entry name" value="Tetratricopeptide repeat domain"/>
    <property type="match status" value="1"/>
</dbReference>
<dbReference type="AlphaFoldDB" id="A0AB40CT81"/>
<name>A0AB40CT81_DIOCR</name>
<dbReference type="GeneID" id="120278595"/>
<evidence type="ECO:0000259" key="3">
    <source>
        <dbReference type="Pfam" id="PF07727"/>
    </source>
</evidence>
<keyword evidence="4" id="KW-1185">Reference proteome</keyword>
<dbReference type="Pfam" id="PF07727">
    <property type="entry name" value="RVT_2"/>
    <property type="match status" value="1"/>
</dbReference>
<dbReference type="InterPro" id="IPR002885">
    <property type="entry name" value="PPR_rpt"/>
</dbReference>
<sequence>MEEEMNSLHLNQTWDLVKLPSGKKVLKNRWVYVIKHEADGSRRYKARLVVKGYGQKHAIDFNEIFVLVVKHGSSLVINGYVDVNYAGCKKTRKSIMDYIFTFGGGPERNDCWAHDGQRDGEFDEMPEKDVVSWNTLSNRYASADQAELAIQVFDEMPERNLVSCWPCMQGHNEECLELFDGMMLVRDVKPDEAVSVNILMACTNLSDLGRGR</sequence>
<reference evidence="5" key="1">
    <citation type="submission" date="2025-08" db="UniProtKB">
        <authorList>
            <consortium name="RefSeq"/>
        </authorList>
    </citation>
    <scope>IDENTIFICATION</scope>
</reference>
<dbReference type="InterPro" id="IPR013103">
    <property type="entry name" value="RVT_2"/>
</dbReference>
<dbReference type="InterPro" id="IPR046960">
    <property type="entry name" value="PPR_At4g14850-like_plant"/>
</dbReference>
<dbReference type="GO" id="GO:0003723">
    <property type="term" value="F:RNA binding"/>
    <property type="evidence" value="ECO:0007669"/>
    <property type="project" value="InterPro"/>
</dbReference>
<proteinExistence type="predicted"/>
<organism evidence="4 5">
    <name type="scientific">Dioscorea cayennensis subsp. rotundata</name>
    <name type="common">White Guinea yam</name>
    <name type="synonym">Dioscorea rotundata</name>
    <dbReference type="NCBI Taxonomy" id="55577"/>
    <lineage>
        <taxon>Eukaryota</taxon>
        <taxon>Viridiplantae</taxon>
        <taxon>Streptophyta</taxon>
        <taxon>Embryophyta</taxon>
        <taxon>Tracheophyta</taxon>
        <taxon>Spermatophyta</taxon>
        <taxon>Magnoliopsida</taxon>
        <taxon>Liliopsida</taxon>
        <taxon>Dioscoreales</taxon>
        <taxon>Dioscoreaceae</taxon>
        <taxon>Dioscorea</taxon>
    </lineage>
</organism>
<dbReference type="RefSeq" id="XP_039141273.1">
    <property type="nucleotide sequence ID" value="XM_039285339.1"/>
</dbReference>
<evidence type="ECO:0000256" key="2">
    <source>
        <dbReference type="PROSITE-ProRule" id="PRU00708"/>
    </source>
</evidence>
<dbReference type="GO" id="GO:0009451">
    <property type="term" value="P:RNA modification"/>
    <property type="evidence" value="ECO:0007669"/>
    <property type="project" value="InterPro"/>
</dbReference>
<dbReference type="InterPro" id="IPR011990">
    <property type="entry name" value="TPR-like_helical_dom_sf"/>
</dbReference>
<gene>
    <name evidence="5" type="primary">LOC120278595</name>
</gene>
<dbReference type="Proteomes" id="UP001515500">
    <property type="component" value="Chromosome 16"/>
</dbReference>
<feature type="domain" description="Reverse transcriptase Ty1/copia-type" evidence="3">
    <location>
        <begin position="11"/>
        <end position="72"/>
    </location>
</feature>
<keyword evidence="1" id="KW-0677">Repeat</keyword>
<dbReference type="PROSITE" id="PS51375">
    <property type="entry name" value="PPR"/>
    <property type="match status" value="1"/>
</dbReference>
<protein>
    <submittedName>
        <fullName evidence="5">Pentatricopeptide repeat-containing protein At4g02750-like</fullName>
    </submittedName>
</protein>
<accession>A0AB40CT81</accession>
<feature type="repeat" description="PPR" evidence="2">
    <location>
        <begin position="129"/>
        <end position="163"/>
    </location>
</feature>
<dbReference type="PANTHER" id="PTHR47926:SF533">
    <property type="entry name" value="DYW DOMAIN-CONTAINING PROTEIN"/>
    <property type="match status" value="1"/>
</dbReference>
<dbReference type="Pfam" id="PF01535">
    <property type="entry name" value="PPR"/>
    <property type="match status" value="1"/>
</dbReference>
<evidence type="ECO:0000256" key="1">
    <source>
        <dbReference type="ARBA" id="ARBA00022737"/>
    </source>
</evidence>
<dbReference type="NCBIfam" id="TIGR00756">
    <property type="entry name" value="PPR"/>
    <property type="match status" value="1"/>
</dbReference>
<evidence type="ECO:0000313" key="4">
    <source>
        <dbReference type="Proteomes" id="UP001515500"/>
    </source>
</evidence>
<dbReference type="PANTHER" id="PTHR47926">
    <property type="entry name" value="PENTATRICOPEPTIDE REPEAT-CONTAINING PROTEIN"/>
    <property type="match status" value="1"/>
</dbReference>